<evidence type="ECO:0000256" key="1">
    <source>
        <dbReference type="SAM" id="SignalP"/>
    </source>
</evidence>
<reference evidence="2" key="1">
    <citation type="submission" date="2014-11" db="EMBL/GenBank/DDBJ databases">
        <authorList>
            <person name="Amaro Gonzalez C."/>
        </authorList>
    </citation>
    <scope>NUCLEOTIDE SEQUENCE</scope>
</reference>
<dbReference type="EMBL" id="GBXM01019686">
    <property type="protein sequence ID" value="JAH88891.1"/>
    <property type="molecule type" value="Transcribed_RNA"/>
</dbReference>
<name>A0A0E9WF28_ANGAN</name>
<reference evidence="2" key="2">
    <citation type="journal article" date="2015" name="Fish Shellfish Immunol.">
        <title>Early steps in the European eel (Anguilla anguilla)-Vibrio vulnificus interaction in the gills: Role of the RtxA13 toxin.</title>
        <authorList>
            <person name="Callol A."/>
            <person name="Pajuelo D."/>
            <person name="Ebbesson L."/>
            <person name="Teles M."/>
            <person name="MacKenzie S."/>
            <person name="Amaro C."/>
        </authorList>
    </citation>
    <scope>NUCLEOTIDE SEQUENCE</scope>
</reference>
<feature type="signal peptide" evidence="1">
    <location>
        <begin position="1"/>
        <end position="19"/>
    </location>
</feature>
<evidence type="ECO:0000313" key="2">
    <source>
        <dbReference type="EMBL" id="JAH88891.1"/>
    </source>
</evidence>
<protein>
    <submittedName>
        <fullName evidence="2">Uncharacterized protein</fullName>
    </submittedName>
</protein>
<sequence>MWPSMTKLVNKVFIVSTVCLVDHLVQMFNSKGVHQQGVTIYLEEVSNTSAASSHQNLSTCKNEIHSAFPVAI</sequence>
<dbReference type="AlphaFoldDB" id="A0A0E9WF28"/>
<proteinExistence type="predicted"/>
<organism evidence="2">
    <name type="scientific">Anguilla anguilla</name>
    <name type="common">European freshwater eel</name>
    <name type="synonym">Muraena anguilla</name>
    <dbReference type="NCBI Taxonomy" id="7936"/>
    <lineage>
        <taxon>Eukaryota</taxon>
        <taxon>Metazoa</taxon>
        <taxon>Chordata</taxon>
        <taxon>Craniata</taxon>
        <taxon>Vertebrata</taxon>
        <taxon>Euteleostomi</taxon>
        <taxon>Actinopterygii</taxon>
        <taxon>Neopterygii</taxon>
        <taxon>Teleostei</taxon>
        <taxon>Anguilliformes</taxon>
        <taxon>Anguillidae</taxon>
        <taxon>Anguilla</taxon>
    </lineage>
</organism>
<accession>A0A0E9WF28</accession>
<keyword evidence="1" id="KW-0732">Signal</keyword>
<feature type="chain" id="PRO_5002434256" evidence="1">
    <location>
        <begin position="20"/>
        <end position="72"/>
    </location>
</feature>